<dbReference type="AlphaFoldDB" id="A0A2I0LX96"/>
<evidence type="ECO:0000313" key="2">
    <source>
        <dbReference type="Proteomes" id="UP000053872"/>
    </source>
</evidence>
<proteinExistence type="predicted"/>
<evidence type="ECO:0000313" key="1">
    <source>
        <dbReference type="EMBL" id="PKK22044.1"/>
    </source>
</evidence>
<sequence>MGFNPLRRYQTLSDCSHRHVESGPARQGTAKHLVVHERLRSPPLAPAPKNNHNYQYKPLDRCHFQGCVCGQHCDAFFCHENEMALHYTDQPGQ</sequence>
<name>A0A2I0LX96_COLLI</name>
<gene>
    <name evidence="1" type="ORF">A306_00011334</name>
</gene>
<keyword evidence="2" id="KW-1185">Reference proteome</keyword>
<reference evidence="1 2" key="1">
    <citation type="journal article" date="2013" name="Science">
        <title>Genomic diversity and evolution of the head crest in the rock pigeon.</title>
        <authorList>
            <person name="Shapiro M.D."/>
            <person name="Kronenberg Z."/>
            <person name="Li C."/>
            <person name="Domyan E.T."/>
            <person name="Pan H."/>
            <person name="Campbell M."/>
            <person name="Tan H."/>
            <person name="Huff C.D."/>
            <person name="Hu H."/>
            <person name="Vickrey A.I."/>
            <person name="Nielsen S.C."/>
            <person name="Stringham S.A."/>
            <person name="Hu H."/>
            <person name="Willerslev E."/>
            <person name="Gilbert M.T."/>
            <person name="Yandell M."/>
            <person name="Zhang G."/>
            <person name="Wang J."/>
        </authorList>
    </citation>
    <scope>NUCLEOTIDE SEQUENCE [LARGE SCALE GENOMIC DNA]</scope>
    <source>
        <tissue evidence="1">Blood</tissue>
    </source>
</reference>
<protein>
    <submittedName>
        <fullName evidence="1">Putative adenosylhomocysteinase 3</fullName>
    </submittedName>
</protein>
<feature type="non-terminal residue" evidence="1">
    <location>
        <position position="93"/>
    </location>
</feature>
<organism evidence="1 2">
    <name type="scientific">Columba livia</name>
    <name type="common">Rock dove</name>
    <dbReference type="NCBI Taxonomy" id="8932"/>
    <lineage>
        <taxon>Eukaryota</taxon>
        <taxon>Metazoa</taxon>
        <taxon>Chordata</taxon>
        <taxon>Craniata</taxon>
        <taxon>Vertebrata</taxon>
        <taxon>Euteleostomi</taxon>
        <taxon>Archelosauria</taxon>
        <taxon>Archosauria</taxon>
        <taxon>Dinosauria</taxon>
        <taxon>Saurischia</taxon>
        <taxon>Theropoda</taxon>
        <taxon>Coelurosauria</taxon>
        <taxon>Aves</taxon>
        <taxon>Neognathae</taxon>
        <taxon>Neoaves</taxon>
        <taxon>Columbimorphae</taxon>
        <taxon>Columbiformes</taxon>
        <taxon>Columbidae</taxon>
        <taxon>Columba</taxon>
    </lineage>
</organism>
<dbReference type="EMBL" id="AKCR02000068">
    <property type="protein sequence ID" value="PKK22044.1"/>
    <property type="molecule type" value="Genomic_DNA"/>
</dbReference>
<comment type="caution">
    <text evidence="1">The sequence shown here is derived from an EMBL/GenBank/DDBJ whole genome shotgun (WGS) entry which is preliminary data.</text>
</comment>
<dbReference type="Proteomes" id="UP000053872">
    <property type="component" value="Unassembled WGS sequence"/>
</dbReference>
<dbReference type="InParanoid" id="A0A2I0LX96"/>
<accession>A0A2I0LX96</accession>